<gene>
    <name evidence="14" type="ORF">SAMN04488038_11432</name>
</gene>
<keyword evidence="15" id="KW-1185">Reference proteome</keyword>
<proteinExistence type="inferred from homology"/>
<keyword evidence="7 10" id="KW-0235">DNA replication</keyword>
<dbReference type="PANTHER" id="PTHR30478:SF0">
    <property type="entry name" value="BETA SLIDING CLAMP"/>
    <property type="match status" value="1"/>
</dbReference>
<dbReference type="Pfam" id="PF02767">
    <property type="entry name" value="DNA_pol3_beta_2"/>
    <property type="match status" value="1"/>
</dbReference>
<accession>A0A1H9KT73</accession>
<dbReference type="InterPro" id="IPR001001">
    <property type="entry name" value="DNA_polIII_beta"/>
</dbReference>
<evidence type="ECO:0000313" key="15">
    <source>
        <dbReference type="Proteomes" id="UP000199233"/>
    </source>
</evidence>
<evidence type="ECO:0000256" key="1">
    <source>
        <dbReference type="ARBA" id="ARBA00004496"/>
    </source>
</evidence>
<sequence length="366" mass="40748">MKLQVGRNELLSALSAVIGVVERRQTLPVLSNFLLELKDNELIVTGTDLEIELQARAQVQNLAPGRATVPARKLFDICRGLPEGAEINLEFTGDKALLKSGRSRYSLSCLKAEEFPALGRVAEGKTLQLSRQQLRGLIERTQFAMAQQDVRYYLNGMLLEVSAQRVRVVATDGHRLALSEVGLETEFTEQRQVVVPRKAILELQRLLDATDETVSLKIGASQLEVDLDVVRLTTKLIDGRFPDYERVVPDSGDKRLQADRELVRRALARTAILSNEKFRGVRLSLDGNKLSLQTHNPEHEEAEEDLEVEYQGSNIEIGFNVNYLLDALGALSSEQFVMELKNADSSGLIYAAGDASSKYVVMPMRL</sequence>
<evidence type="ECO:0000259" key="12">
    <source>
        <dbReference type="Pfam" id="PF02767"/>
    </source>
</evidence>
<dbReference type="AlphaFoldDB" id="A0A1H9KT73"/>
<dbReference type="PANTHER" id="PTHR30478">
    <property type="entry name" value="DNA POLYMERASE III SUBUNIT BETA"/>
    <property type="match status" value="1"/>
</dbReference>
<evidence type="ECO:0000256" key="2">
    <source>
        <dbReference type="ARBA" id="ARBA00010752"/>
    </source>
</evidence>
<dbReference type="GO" id="GO:0003677">
    <property type="term" value="F:DNA binding"/>
    <property type="evidence" value="ECO:0007669"/>
    <property type="project" value="UniProtKB-UniRule"/>
</dbReference>
<name>A0A1H9KT73_9GAMM</name>
<keyword evidence="8 10" id="KW-0239">DNA-directed DNA polymerase</keyword>
<dbReference type="GO" id="GO:0008408">
    <property type="term" value="F:3'-5' exonuclease activity"/>
    <property type="evidence" value="ECO:0007669"/>
    <property type="project" value="InterPro"/>
</dbReference>
<dbReference type="Gene3D" id="3.70.10.10">
    <property type="match status" value="1"/>
</dbReference>
<reference evidence="14 15" key="1">
    <citation type="submission" date="2016-10" db="EMBL/GenBank/DDBJ databases">
        <authorList>
            <person name="de Groot N.N."/>
        </authorList>
    </citation>
    <scope>NUCLEOTIDE SEQUENCE [LARGE SCALE GENOMIC DNA]</scope>
    <source>
        <strain evidence="14 15">DSM 25927</strain>
    </source>
</reference>
<evidence type="ECO:0000313" key="14">
    <source>
        <dbReference type="EMBL" id="SER02394.1"/>
    </source>
</evidence>
<dbReference type="GO" id="GO:0009360">
    <property type="term" value="C:DNA polymerase III complex"/>
    <property type="evidence" value="ECO:0007669"/>
    <property type="project" value="InterPro"/>
</dbReference>
<dbReference type="Gene3D" id="3.10.150.10">
    <property type="entry name" value="DNA Polymerase III, subunit A, domain 2"/>
    <property type="match status" value="1"/>
</dbReference>
<evidence type="ECO:0000256" key="7">
    <source>
        <dbReference type="ARBA" id="ARBA00022705"/>
    </source>
</evidence>
<keyword evidence="5 10" id="KW-0808">Transferase</keyword>
<dbReference type="OrthoDB" id="8421503at2"/>
<organism evidence="14 15">
    <name type="scientific">Solimonas aquatica</name>
    <dbReference type="NCBI Taxonomy" id="489703"/>
    <lineage>
        <taxon>Bacteria</taxon>
        <taxon>Pseudomonadati</taxon>
        <taxon>Pseudomonadota</taxon>
        <taxon>Gammaproteobacteria</taxon>
        <taxon>Nevskiales</taxon>
        <taxon>Nevskiaceae</taxon>
        <taxon>Solimonas</taxon>
    </lineage>
</organism>
<dbReference type="InterPro" id="IPR022637">
    <property type="entry name" value="DNA_polIII_beta_cen"/>
</dbReference>
<comment type="function">
    <text evidence="10">Confers DNA tethering and processivity to DNA polymerases and other proteins. Acts as a clamp, forming a ring around DNA (a reaction catalyzed by the clamp-loading complex) which diffuses in an ATP-independent manner freely and bidirectionally along dsDNA. Initially characterized for its ability to contact the catalytic subunit of DNA polymerase III (Pol III), a complex, multichain enzyme responsible for most of the replicative synthesis in bacteria; Pol III exhibits 3'-5' exonuclease proofreading activity. The beta chain is required for initiation of replication as well as for processivity of DNA replication.</text>
</comment>
<dbReference type="InterPro" id="IPR022634">
    <property type="entry name" value="DNA_polIII_beta_N"/>
</dbReference>
<feature type="domain" description="DNA polymerase III beta sliding clamp N-terminal" evidence="11">
    <location>
        <begin position="1"/>
        <end position="118"/>
    </location>
</feature>
<dbReference type="NCBIfam" id="TIGR00663">
    <property type="entry name" value="dnan"/>
    <property type="match status" value="1"/>
</dbReference>
<evidence type="ECO:0000256" key="9">
    <source>
        <dbReference type="ARBA" id="ARBA00023125"/>
    </source>
</evidence>
<dbReference type="GO" id="GO:0005737">
    <property type="term" value="C:cytoplasm"/>
    <property type="evidence" value="ECO:0007669"/>
    <property type="project" value="UniProtKB-SubCell"/>
</dbReference>
<evidence type="ECO:0000256" key="4">
    <source>
        <dbReference type="ARBA" id="ARBA00022490"/>
    </source>
</evidence>
<dbReference type="PIRSF" id="PIRSF000804">
    <property type="entry name" value="DNA_pol_III_b"/>
    <property type="match status" value="1"/>
</dbReference>
<protein>
    <recommendedName>
        <fullName evidence="3 10">Beta sliding clamp</fullName>
    </recommendedName>
</protein>
<dbReference type="SUPFAM" id="SSF55979">
    <property type="entry name" value="DNA clamp"/>
    <property type="match status" value="3"/>
</dbReference>
<dbReference type="GO" id="GO:0003887">
    <property type="term" value="F:DNA-directed DNA polymerase activity"/>
    <property type="evidence" value="ECO:0007669"/>
    <property type="project" value="UniProtKB-UniRule"/>
</dbReference>
<dbReference type="CDD" id="cd00140">
    <property type="entry name" value="beta_clamp"/>
    <property type="match status" value="1"/>
</dbReference>
<evidence type="ECO:0000256" key="5">
    <source>
        <dbReference type="ARBA" id="ARBA00022679"/>
    </source>
</evidence>
<dbReference type="InterPro" id="IPR046938">
    <property type="entry name" value="DNA_clamp_sf"/>
</dbReference>
<evidence type="ECO:0000259" key="13">
    <source>
        <dbReference type="Pfam" id="PF02768"/>
    </source>
</evidence>
<dbReference type="EMBL" id="FOFS01000014">
    <property type="protein sequence ID" value="SER02394.1"/>
    <property type="molecule type" value="Genomic_DNA"/>
</dbReference>
<dbReference type="SMART" id="SM00480">
    <property type="entry name" value="POL3Bc"/>
    <property type="match status" value="1"/>
</dbReference>
<dbReference type="Pfam" id="PF00712">
    <property type="entry name" value="DNA_pol3_beta"/>
    <property type="match status" value="1"/>
</dbReference>
<comment type="subcellular location">
    <subcellularLocation>
        <location evidence="1 10">Cytoplasm</location>
    </subcellularLocation>
</comment>
<evidence type="ECO:0000256" key="10">
    <source>
        <dbReference type="PIRNR" id="PIRNR000804"/>
    </source>
</evidence>
<keyword evidence="9" id="KW-0238">DNA-binding</keyword>
<evidence type="ECO:0000256" key="3">
    <source>
        <dbReference type="ARBA" id="ARBA00021035"/>
    </source>
</evidence>
<comment type="similarity">
    <text evidence="2 10">Belongs to the beta sliding clamp family.</text>
</comment>
<dbReference type="Proteomes" id="UP000199233">
    <property type="component" value="Unassembled WGS sequence"/>
</dbReference>
<keyword evidence="4 10" id="KW-0963">Cytoplasm</keyword>
<dbReference type="InterPro" id="IPR022635">
    <property type="entry name" value="DNA_polIII_beta_C"/>
</dbReference>
<dbReference type="GO" id="GO:0006271">
    <property type="term" value="P:DNA strand elongation involved in DNA replication"/>
    <property type="evidence" value="ECO:0007669"/>
    <property type="project" value="TreeGrafter"/>
</dbReference>
<feature type="domain" description="DNA polymerase III beta sliding clamp central" evidence="12">
    <location>
        <begin position="129"/>
        <end position="243"/>
    </location>
</feature>
<evidence type="ECO:0000256" key="8">
    <source>
        <dbReference type="ARBA" id="ARBA00022932"/>
    </source>
</evidence>
<dbReference type="STRING" id="489703.SAMN04488038_11432"/>
<keyword evidence="6 10" id="KW-0548">Nucleotidyltransferase</keyword>
<evidence type="ECO:0000259" key="11">
    <source>
        <dbReference type="Pfam" id="PF00712"/>
    </source>
</evidence>
<evidence type="ECO:0000256" key="6">
    <source>
        <dbReference type="ARBA" id="ARBA00022695"/>
    </source>
</evidence>
<dbReference type="Pfam" id="PF02768">
    <property type="entry name" value="DNA_pol3_beta_3"/>
    <property type="match status" value="1"/>
</dbReference>
<feature type="domain" description="DNA polymerase III beta sliding clamp C-terminal" evidence="13">
    <location>
        <begin position="246"/>
        <end position="365"/>
    </location>
</feature>
<dbReference type="RefSeq" id="WP_093288834.1">
    <property type="nucleotide sequence ID" value="NZ_FOFS01000014.1"/>
</dbReference>
<comment type="subunit">
    <text evidence="10">Forms a ring-shaped head-to-tail homodimer around DNA.</text>
</comment>